<name>A0A4Z1EHZ4_9HELO</name>
<reference evidence="1 2" key="1">
    <citation type="submission" date="2017-12" db="EMBL/GenBank/DDBJ databases">
        <title>Comparative genomics of Botrytis spp.</title>
        <authorList>
            <person name="Valero-Jimenez C.A."/>
            <person name="Tapia P."/>
            <person name="Veloso J."/>
            <person name="Silva-Moreno E."/>
            <person name="Staats M."/>
            <person name="Valdes J.H."/>
            <person name="Van Kan J.A.L."/>
        </authorList>
    </citation>
    <scope>NUCLEOTIDE SEQUENCE [LARGE SCALE GENOMIC DNA]</scope>
    <source>
        <strain evidence="1 2">Bt9001</strain>
    </source>
</reference>
<organism evidence="1 2">
    <name type="scientific">Botrytis tulipae</name>
    <dbReference type="NCBI Taxonomy" id="87230"/>
    <lineage>
        <taxon>Eukaryota</taxon>
        <taxon>Fungi</taxon>
        <taxon>Dikarya</taxon>
        <taxon>Ascomycota</taxon>
        <taxon>Pezizomycotina</taxon>
        <taxon>Leotiomycetes</taxon>
        <taxon>Helotiales</taxon>
        <taxon>Sclerotiniaceae</taxon>
        <taxon>Botrytis</taxon>
    </lineage>
</organism>
<dbReference type="Proteomes" id="UP000297777">
    <property type="component" value="Unassembled WGS sequence"/>
</dbReference>
<accession>A0A4Z1EHZ4</accession>
<comment type="caution">
    <text evidence="1">The sequence shown here is derived from an EMBL/GenBank/DDBJ whole genome shotgun (WGS) entry which is preliminary data.</text>
</comment>
<proteinExistence type="predicted"/>
<gene>
    <name evidence="1" type="ORF">BTUL_0184g00280</name>
</gene>
<keyword evidence="2" id="KW-1185">Reference proteome</keyword>
<sequence length="87" mass="9666">MEIRSIGVADGLVRKIGGGLIDVDPVTTNGQEGVKLWTSKAESNFICRATQGQRIEVATKRIEYDRIGQAILRIALTKYLFAYNTEH</sequence>
<evidence type="ECO:0000313" key="1">
    <source>
        <dbReference type="EMBL" id="TGO08981.1"/>
    </source>
</evidence>
<dbReference type="AlphaFoldDB" id="A0A4Z1EHZ4"/>
<protein>
    <submittedName>
        <fullName evidence="1">Uncharacterized protein</fullName>
    </submittedName>
</protein>
<dbReference type="EMBL" id="PQXH01000184">
    <property type="protein sequence ID" value="TGO08981.1"/>
    <property type="molecule type" value="Genomic_DNA"/>
</dbReference>
<evidence type="ECO:0000313" key="2">
    <source>
        <dbReference type="Proteomes" id="UP000297777"/>
    </source>
</evidence>